<accession>A0ABR1RGL1</accession>
<keyword evidence="2" id="KW-1185">Reference proteome</keyword>
<dbReference type="Proteomes" id="UP001396898">
    <property type="component" value="Unassembled WGS sequence"/>
</dbReference>
<evidence type="ECO:0000313" key="1">
    <source>
        <dbReference type="EMBL" id="KAK8009317.1"/>
    </source>
</evidence>
<organism evidence="1 2">
    <name type="scientific">Apiospora marii</name>
    <dbReference type="NCBI Taxonomy" id="335849"/>
    <lineage>
        <taxon>Eukaryota</taxon>
        <taxon>Fungi</taxon>
        <taxon>Dikarya</taxon>
        <taxon>Ascomycota</taxon>
        <taxon>Pezizomycotina</taxon>
        <taxon>Sordariomycetes</taxon>
        <taxon>Xylariomycetidae</taxon>
        <taxon>Amphisphaeriales</taxon>
        <taxon>Apiosporaceae</taxon>
        <taxon>Apiospora</taxon>
    </lineage>
</organism>
<dbReference type="EMBL" id="JAQQWI010000016">
    <property type="protein sequence ID" value="KAK8009317.1"/>
    <property type="molecule type" value="Genomic_DNA"/>
</dbReference>
<protein>
    <recommendedName>
        <fullName evidence="3">3'-5' exonuclease domain-containing protein</fullName>
    </recommendedName>
</protein>
<sequence>MDCKVERYSPRHPVVGNLFSSRITSLDTLSGLLGRSAFLALDTEFVYSRGRPRGSVLLQVGIAYAPGISPPIQSNRPTIKDFRHRNQVIGNTVNITLTAEDQQLVRAFNKGKIPFCRTTEFWEEQKCRVEELDTCMSSLVQRCKQDAASRGKDLVLVTFEHGSEWRYLTLYFPSIAQCFTSWLDLRELAKADALRCNTPTVKTCLACYGYHWRDIACATSIASGQDYEGQERNANGHNAGNDACMTLTLLECLQDPDFRLRLSKRQVIKSIVKPSGTPPPREPYVATFESANPKLFPGCLGSGYRAARYFWDFEPTGLGLKYKPRERGNKDVKKLPERGWVAFGSMEHLERQGRSRWARA</sequence>
<reference evidence="1 2" key="1">
    <citation type="submission" date="2023-01" db="EMBL/GenBank/DDBJ databases">
        <title>Analysis of 21 Apiospora genomes using comparative genomics revels a genus with tremendous synthesis potential of carbohydrate active enzymes and secondary metabolites.</title>
        <authorList>
            <person name="Sorensen T."/>
        </authorList>
    </citation>
    <scope>NUCLEOTIDE SEQUENCE [LARGE SCALE GENOMIC DNA]</scope>
    <source>
        <strain evidence="1 2">CBS 20057</strain>
    </source>
</reference>
<comment type="caution">
    <text evidence="1">The sequence shown here is derived from an EMBL/GenBank/DDBJ whole genome shotgun (WGS) entry which is preliminary data.</text>
</comment>
<evidence type="ECO:0008006" key="3">
    <source>
        <dbReference type="Google" id="ProtNLM"/>
    </source>
</evidence>
<proteinExistence type="predicted"/>
<name>A0ABR1RGL1_9PEZI</name>
<gene>
    <name evidence="1" type="ORF">PG991_011868</name>
</gene>
<evidence type="ECO:0000313" key="2">
    <source>
        <dbReference type="Proteomes" id="UP001396898"/>
    </source>
</evidence>